<dbReference type="Proteomes" id="UP000799423">
    <property type="component" value="Unassembled WGS sequence"/>
</dbReference>
<accession>A0A6A7AT66</accession>
<protein>
    <recommendedName>
        <fullName evidence="3">F-box domain-containing protein</fullName>
    </recommendedName>
</protein>
<dbReference type="EMBL" id="MU006337">
    <property type="protein sequence ID" value="KAF2846233.1"/>
    <property type="molecule type" value="Genomic_DNA"/>
</dbReference>
<dbReference type="AlphaFoldDB" id="A0A6A7AT66"/>
<name>A0A6A7AT66_9PLEO</name>
<gene>
    <name evidence="1" type="ORF">T440DRAFT_542618</name>
</gene>
<feature type="non-terminal residue" evidence="1">
    <location>
        <position position="1"/>
    </location>
</feature>
<evidence type="ECO:0000313" key="2">
    <source>
        <dbReference type="Proteomes" id="UP000799423"/>
    </source>
</evidence>
<organism evidence="1 2">
    <name type="scientific">Plenodomus tracheiphilus IPT5</name>
    <dbReference type="NCBI Taxonomy" id="1408161"/>
    <lineage>
        <taxon>Eukaryota</taxon>
        <taxon>Fungi</taxon>
        <taxon>Dikarya</taxon>
        <taxon>Ascomycota</taxon>
        <taxon>Pezizomycotina</taxon>
        <taxon>Dothideomycetes</taxon>
        <taxon>Pleosporomycetidae</taxon>
        <taxon>Pleosporales</taxon>
        <taxon>Pleosporineae</taxon>
        <taxon>Leptosphaeriaceae</taxon>
        <taxon>Plenodomus</taxon>
    </lineage>
</organism>
<proteinExistence type="predicted"/>
<reference evidence="1" key="1">
    <citation type="submission" date="2020-01" db="EMBL/GenBank/DDBJ databases">
        <authorList>
            <consortium name="DOE Joint Genome Institute"/>
            <person name="Haridas S."/>
            <person name="Albert R."/>
            <person name="Binder M."/>
            <person name="Bloem J."/>
            <person name="Labutti K."/>
            <person name="Salamov A."/>
            <person name="Andreopoulos B."/>
            <person name="Baker S.E."/>
            <person name="Barry K."/>
            <person name="Bills G."/>
            <person name="Bluhm B.H."/>
            <person name="Cannon C."/>
            <person name="Castanera R."/>
            <person name="Culley D.E."/>
            <person name="Daum C."/>
            <person name="Ezra D."/>
            <person name="Gonzalez J.B."/>
            <person name="Henrissat B."/>
            <person name="Kuo A."/>
            <person name="Liang C."/>
            <person name="Lipzen A."/>
            <person name="Lutzoni F."/>
            <person name="Magnuson J."/>
            <person name="Mondo S."/>
            <person name="Nolan M."/>
            <person name="Ohm R."/>
            <person name="Pangilinan J."/>
            <person name="Park H.-J."/>
            <person name="Ramirez L."/>
            <person name="Alfaro M."/>
            <person name="Sun H."/>
            <person name="Tritt A."/>
            <person name="Yoshinaga Y."/>
            <person name="Zwiers L.-H."/>
            <person name="Turgeon B.G."/>
            <person name="Goodwin S.B."/>
            <person name="Spatafora J.W."/>
            <person name="Crous P.W."/>
            <person name="Grigoriev I.V."/>
        </authorList>
    </citation>
    <scope>NUCLEOTIDE SEQUENCE</scope>
    <source>
        <strain evidence="1">IPT5</strain>
    </source>
</reference>
<evidence type="ECO:0008006" key="3">
    <source>
        <dbReference type="Google" id="ProtNLM"/>
    </source>
</evidence>
<keyword evidence="2" id="KW-1185">Reference proteome</keyword>
<dbReference type="OrthoDB" id="3690596at2759"/>
<sequence>PSFRFLDLHPELRNIIYKIAADSDAAAGRKSSFRALTQTCRQIRDEFRSLYLGIKTFHVTEAEVVLCLEALYPGSTALGSNRSIVIANILICIAAVEEKPSYMRTRTGNLLHVLLRLSGDWPRLTIRFNESTGLMNQYLDIMLKKNQTPPLVLDKALGGIRFICSTGAFSGVIYTEITLRNEYVDEMRRTNADMCCSDTFRCRQQVVDHRVREVICGACFGGLQITPSLSWFRHVPRQDPLCVTWLQSVTMTTGGWRRLDEFWR</sequence>
<evidence type="ECO:0000313" key="1">
    <source>
        <dbReference type="EMBL" id="KAF2846233.1"/>
    </source>
</evidence>